<dbReference type="STRING" id="1317117.ATO7_16330"/>
<evidence type="ECO:0000313" key="2">
    <source>
        <dbReference type="Proteomes" id="UP000192342"/>
    </source>
</evidence>
<evidence type="ECO:0000313" key="1">
    <source>
        <dbReference type="EMBL" id="ORE85067.1"/>
    </source>
</evidence>
<dbReference type="OrthoDB" id="9781415at2"/>
<dbReference type="PANTHER" id="PTHR48100">
    <property type="entry name" value="BROAD-SPECIFICITY PHOSPHATASE YOR283W-RELATED"/>
    <property type="match status" value="1"/>
</dbReference>
<dbReference type="SMART" id="SM00855">
    <property type="entry name" value="PGAM"/>
    <property type="match status" value="1"/>
</dbReference>
<dbReference type="CDD" id="cd07067">
    <property type="entry name" value="HP_PGM_like"/>
    <property type="match status" value="1"/>
</dbReference>
<dbReference type="GO" id="GO:0016791">
    <property type="term" value="F:phosphatase activity"/>
    <property type="evidence" value="ECO:0007669"/>
    <property type="project" value="TreeGrafter"/>
</dbReference>
<reference evidence="1 2" key="1">
    <citation type="submission" date="2013-04" db="EMBL/GenBank/DDBJ databases">
        <title>Oceanococcus atlanticus 22II-S10r2 Genome Sequencing.</title>
        <authorList>
            <person name="Lai Q."/>
            <person name="Li G."/>
            <person name="Shao Z."/>
        </authorList>
    </citation>
    <scope>NUCLEOTIDE SEQUENCE [LARGE SCALE GENOMIC DNA]</scope>
    <source>
        <strain evidence="1 2">22II-S10r2</strain>
    </source>
</reference>
<accession>A0A1Y1S9X3</accession>
<dbReference type="EMBL" id="AQQV01000006">
    <property type="protein sequence ID" value="ORE85067.1"/>
    <property type="molecule type" value="Genomic_DNA"/>
</dbReference>
<dbReference type="GO" id="GO:0005737">
    <property type="term" value="C:cytoplasm"/>
    <property type="evidence" value="ECO:0007669"/>
    <property type="project" value="TreeGrafter"/>
</dbReference>
<dbReference type="InterPro" id="IPR013078">
    <property type="entry name" value="His_Pase_superF_clade-1"/>
</dbReference>
<dbReference type="PANTHER" id="PTHR48100:SF1">
    <property type="entry name" value="HISTIDINE PHOSPHATASE FAMILY PROTEIN-RELATED"/>
    <property type="match status" value="1"/>
</dbReference>
<organism evidence="1 2">
    <name type="scientific">Oceanococcus atlanticus</name>
    <dbReference type="NCBI Taxonomy" id="1317117"/>
    <lineage>
        <taxon>Bacteria</taxon>
        <taxon>Pseudomonadati</taxon>
        <taxon>Pseudomonadota</taxon>
        <taxon>Gammaproteobacteria</taxon>
        <taxon>Chromatiales</taxon>
        <taxon>Oceanococcaceae</taxon>
        <taxon>Oceanococcus</taxon>
    </lineage>
</organism>
<keyword evidence="2" id="KW-1185">Reference proteome</keyword>
<sequence length="234" mass="25878">MSAVYAILVRHGDYLQQTDTPSAHQPHPLSALGCEQATQAATQLAQWLDQENWQLCPQLHSSTLLRAWQTASLMQKQLALLGHRTTVQQYDALCERSVGALANLSSAEIARTLAQDPRCPTLPPNWKSDAHFRLPVPGAESLQQAGARVAQHLRETMRAVLQQHGENLVQVFVGHGASIRHAAQALGVLHPSDIPKLSMHHASLICLKWSPASDRWSHHRGDWKIRPGHESVTD</sequence>
<dbReference type="SUPFAM" id="SSF53254">
    <property type="entry name" value="Phosphoglycerate mutase-like"/>
    <property type="match status" value="1"/>
</dbReference>
<proteinExistence type="predicted"/>
<comment type="caution">
    <text evidence="1">The sequence shown here is derived from an EMBL/GenBank/DDBJ whole genome shotgun (WGS) entry which is preliminary data.</text>
</comment>
<name>A0A1Y1S9X3_9GAMM</name>
<dbReference type="RefSeq" id="WP_083563514.1">
    <property type="nucleotide sequence ID" value="NZ_AQQV01000006.1"/>
</dbReference>
<gene>
    <name evidence="1" type="ORF">ATO7_16330</name>
</gene>
<dbReference type="InterPro" id="IPR050275">
    <property type="entry name" value="PGM_Phosphatase"/>
</dbReference>
<dbReference type="Gene3D" id="3.40.50.1240">
    <property type="entry name" value="Phosphoglycerate mutase-like"/>
    <property type="match status" value="1"/>
</dbReference>
<dbReference type="Pfam" id="PF00300">
    <property type="entry name" value="His_Phos_1"/>
    <property type="match status" value="1"/>
</dbReference>
<dbReference type="InterPro" id="IPR029033">
    <property type="entry name" value="His_PPase_superfam"/>
</dbReference>
<protein>
    <submittedName>
        <fullName evidence="1">Phosphoglycerate/bisphosphoglycerate mutase</fullName>
    </submittedName>
</protein>
<dbReference type="AlphaFoldDB" id="A0A1Y1S9X3"/>
<dbReference type="Proteomes" id="UP000192342">
    <property type="component" value="Unassembled WGS sequence"/>
</dbReference>